<dbReference type="PRINTS" id="PR00260">
    <property type="entry name" value="CHEMTRNSDUCR"/>
</dbReference>
<proteinExistence type="inferred from homology"/>
<evidence type="ECO:0000256" key="3">
    <source>
        <dbReference type="PROSITE-ProRule" id="PRU00284"/>
    </source>
</evidence>
<evidence type="ECO:0000256" key="2">
    <source>
        <dbReference type="ARBA" id="ARBA00029447"/>
    </source>
</evidence>
<sequence>MSVEQSKLSLTDEEISSRAVLYNSDPDFGADLRTFWSLGKPAAEEIIRSYWHDKVCARIRPEIWRDNPQLTPEGVTNRALVRFDRLLGGPIDSAWVKYSAERAHRVKVLGLSLMQSMIQLADLYRDMASLARTLFADDPARGERVASAIGKFGIIETEVTVAELAATERAGATALRSTIGDRFHAMSRDLLSATVSDAHDLHKRATATAASARGMLGHTADVAAAADQSAVAMNDAARTAAILIDTISVTEKEVAAATEVAARAANQSTRAVDASQLLSDHAKSIESILGLIRDIAGQTNLLALNATIEAARAGDAGRGFAVVAQEVKTLASQSARATDDIALKIAAIQAATGEVVDANGSIHHTIDEVQAHAGRIQDAMNRQTQTVTAITSAVDETALAARSMAENVAVIRSATQHVASEIEEVENGFRLVDERLIALESETATFIERIAA</sequence>
<dbReference type="PANTHER" id="PTHR32089">
    <property type="entry name" value="METHYL-ACCEPTING CHEMOTAXIS PROTEIN MCPB"/>
    <property type="match status" value="1"/>
</dbReference>
<keyword evidence="1 3" id="KW-0807">Transducer</keyword>
<dbReference type="Proteomes" id="UP001419910">
    <property type="component" value="Unassembled WGS sequence"/>
</dbReference>
<keyword evidence="6" id="KW-1185">Reference proteome</keyword>
<name>A0ABU9Y0Q1_9SPHN</name>
<comment type="similarity">
    <text evidence="2">Belongs to the methyl-accepting chemotaxis (MCP) protein family.</text>
</comment>
<feature type="domain" description="Methyl-accepting transducer" evidence="4">
    <location>
        <begin position="197"/>
        <end position="419"/>
    </location>
</feature>
<dbReference type="InterPro" id="IPR004090">
    <property type="entry name" value="Chemotax_Me-accpt_rcpt"/>
</dbReference>
<dbReference type="EMBL" id="JBDIME010000004">
    <property type="protein sequence ID" value="MEN2789342.1"/>
    <property type="molecule type" value="Genomic_DNA"/>
</dbReference>
<comment type="caution">
    <text evidence="5">The sequence shown here is derived from an EMBL/GenBank/DDBJ whole genome shotgun (WGS) entry which is preliminary data.</text>
</comment>
<dbReference type="SMART" id="SM00283">
    <property type="entry name" value="MA"/>
    <property type="match status" value="1"/>
</dbReference>
<accession>A0ABU9Y0Q1</accession>
<evidence type="ECO:0000259" key="4">
    <source>
        <dbReference type="PROSITE" id="PS50111"/>
    </source>
</evidence>
<evidence type="ECO:0000313" key="6">
    <source>
        <dbReference type="Proteomes" id="UP001419910"/>
    </source>
</evidence>
<protein>
    <submittedName>
        <fullName evidence="5">Methyl-accepting chemotaxis protein</fullName>
    </submittedName>
</protein>
<gene>
    <name evidence="5" type="ORF">ABC974_06885</name>
</gene>
<dbReference type="Gene3D" id="1.10.287.950">
    <property type="entry name" value="Methyl-accepting chemotaxis protein"/>
    <property type="match status" value="1"/>
</dbReference>
<dbReference type="InterPro" id="IPR004089">
    <property type="entry name" value="MCPsignal_dom"/>
</dbReference>
<dbReference type="SUPFAM" id="SSF58104">
    <property type="entry name" value="Methyl-accepting chemotaxis protein (MCP) signaling domain"/>
    <property type="match status" value="1"/>
</dbReference>
<dbReference type="PANTHER" id="PTHR32089:SF112">
    <property type="entry name" value="LYSOZYME-LIKE PROTEIN-RELATED"/>
    <property type="match status" value="1"/>
</dbReference>
<evidence type="ECO:0000256" key="1">
    <source>
        <dbReference type="ARBA" id="ARBA00023224"/>
    </source>
</evidence>
<dbReference type="Pfam" id="PF00015">
    <property type="entry name" value="MCPsignal"/>
    <property type="match status" value="1"/>
</dbReference>
<dbReference type="PROSITE" id="PS50111">
    <property type="entry name" value="CHEMOTAXIS_TRANSDUC_2"/>
    <property type="match status" value="1"/>
</dbReference>
<organism evidence="5 6">
    <name type="scientific">Sphingomonas oligophenolica</name>
    <dbReference type="NCBI Taxonomy" id="301154"/>
    <lineage>
        <taxon>Bacteria</taxon>
        <taxon>Pseudomonadati</taxon>
        <taxon>Pseudomonadota</taxon>
        <taxon>Alphaproteobacteria</taxon>
        <taxon>Sphingomonadales</taxon>
        <taxon>Sphingomonadaceae</taxon>
        <taxon>Sphingomonas</taxon>
    </lineage>
</organism>
<evidence type="ECO:0000313" key="5">
    <source>
        <dbReference type="EMBL" id="MEN2789342.1"/>
    </source>
</evidence>
<reference evidence="5 6" key="1">
    <citation type="submission" date="2024-05" db="EMBL/GenBank/DDBJ databases">
        <authorList>
            <person name="Liu Q."/>
            <person name="Xin Y.-H."/>
        </authorList>
    </citation>
    <scope>NUCLEOTIDE SEQUENCE [LARGE SCALE GENOMIC DNA]</scope>
    <source>
        <strain evidence="5 6">CGMCC 1.10181</strain>
    </source>
</reference>